<comment type="caution">
    <text evidence="3">The sequence shown here is derived from an EMBL/GenBank/DDBJ whole genome shotgun (WGS) entry which is preliminary data.</text>
</comment>
<sequence>MSLSVIIPAHNPDINFFRTVELVTHNYPEWQVIIVDDGSSKVLEELCVPAANLSFVRNDAAKGAGFSRNRGIAEVTGDYVVFMDDDDFMDWKVVSEIVDQMGKMPEVDVVLASYQFLLNGILSEAYPRDNQIMRDILRGKSARTIGIDGNEDLLRFINFPWNKVYRVDFIRRIGLRFSETKVQNDIYAHWQSLLCAKRILVTDQVLCTKDQNDSGGRVSNTADYRRLEAFIALRETYEFVRQQRLPRVETRFWAFYIDLVRWMIRVSTRDTGPLLLCEHMAFVGAAPPDILYDLEVDTGIKSWELWEVNGVARIVEEEVSGSIDLSEDLQRKMILSELSRLKQLAAELRKDNDRIRQKLNQAHKEKQRLKDDAVEMQRHLDSKAARWAFKIRSAYRSVIR</sequence>
<evidence type="ECO:0000259" key="2">
    <source>
        <dbReference type="Pfam" id="PF00535"/>
    </source>
</evidence>
<gene>
    <name evidence="3" type="ORF">DL1_18195</name>
</gene>
<evidence type="ECO:0000313" key="3">
    <source>
        <dbReference type="EMBL" id="KEP67911.1"/>
    </source>
</evidence>
<protein>
    <recommendedName>
        <fullName evidence="2">Glycosyltransferase 2-like domain-containing protein</fullName>
    </recommendedName>
</protein>
<name>A0A074T7Y7_9RHOB</name>
<evidence type="ECO:0000313" key="4">
    <source>
        <dbReference type="Proteomes" id="UP000027725"/>
    </source>
</evidence>
<dbReference type="InterPro" id="IPR001173">
    <property type="entry name" value="Glyco_trans_2-like"/>
</dbReference>
<keyword evidence="4" id="KW-1185">Reference proteome</keyword>
<reference evidence="3 4" key="1">
    <citation type="submission" date="2014-03" db="EMBL/GenBank/DDBJ databases">
        <title>The draft genome sequence of Thioclava dalianensis DLFJ1-1.</title>
        <authorList>
            <person name="Lai Q."/>
            <person name="Shao Z."/>
        </authorList>
    </citation>
    <scope>NUCLEOTIDE SEQUENCE [LARGE SCALE GENOMIC DNA]</scope>
    <source>
        <strain evidence="3 4">DLFJ1-1</strain>
    </source>
</reference>
<feature type="domain" description="Glycosyltransferase 2-like" evidence="2">
    <location>
        <begin position="4"/>
        <end position="116"/>
    </location>
</feature>
<feature type="coiled-coil region" evidence="1">
    <location>
        <begin position="331"/>
        <end position="379"/>
    </location>
</feature>
<dbReference type="EMBL" id="JHEH01000060">
    <property type="protein sequence ID" value="KEP67911.1"/>
    <property type="molecule type" value="Genomic_DNA"/>
</dbReference>
<dbReference type="STRING" id="1185766.SAMN05216224_102742"/>
<dbReference type="InterPro" id="IPR029044">
    <property type="entry name" value="Nucleotide-diphossugar_trans"/>
</dbReference>
<dbReference type="CDD" id="cd00761">
    <property type="entry name" value="Glyco_tranf_GTA_type"/>
    <property type="match status" value="1"/>
</dbReference>
<dbReference type="SUPFAM" id="SSF53448">
    <property type="entry name" value="Nucleotide-diphospho-sugar transferases"/>
    <property type="match status" value="1"/>
</dbReference>
<dbReference type="Pfam" id="PF00535">
    <property type="entry name" value="Glycos_transf_2"/>
    <property type="match status" value="1"/>
</dbReference>
<dbReference type="AlphaFoldDB" id="A0A074T7Y7"/>
<dbReference type="PANTHER" id="PTHR43685">
    <property type="entry name" value="GLYCOSYLTRANSFERASE"/>
    <property type="match status" value="1"/>
</dbReference>
<dbReference type="RefSeq" id="WP_038069933.1">
    <property type="nucleotide sequence ID" value="NZ_FOVB01000002.1"/>
</dbReference>
<dbReference type="Gene3D" id="3.90.550.10">
    <property type="entry name" value="Spore Coat Polysaccharide Biosynthesis Protein SpsA, Chain A"/>
    <property type="match status" value="1"/>
</dbReference>
<evidence type="ECO:0000256" key="1">
    <source>
        <dbReference type="SAM" id="Coils"/>
    </source>
</evidence>
<keyword evidence="1" id="KW-0175">Coiled coil</keyword>
<dbReference type="InterPro" id="IPR050834">
    <property type="entry name" value="Glycosyltransf_2"/>
</dbReference>
<dbReference type="Proteomes" id="UP000027725">
    <property type="component" value="Unassembled WGS sequence"/>
</dbReference>
<dbReference type="OrthoDB" id="5291101at2"/>
<dbReference type="eggNOG" id="COG1216">
    <property type="taxonomic scope" value="Bacteria"/>
</dbReference>
<dbReference type="PANTHER" id="PTHR43685:SF2">
    <property type="entry name" value="GLYCOSYLTRANSFERASE 2-LIKE DOMAIN-CONTAINING PROTEIN"/>
    <property type="match status" value="1"/>
</dbReference>
<organism evidence="3 4">
    <name type="scientific">Thioclava dalianensis</name>
    <dbReference type="NCBI Taxonomy" id="1185766"/>
    <lineage>
        <taxon>Bacteria</taxon>
        <taxon>Pseudomonadati</taxon>
        <taxon>Pseudomonadota</taxon>
        <taxon>Alphaproteobacteria</taxon>
        <taxon>Rhodobacterales</taxon>
        <taxon>Paracoccaceae</taxon>
        <taxon>Thioclava</taxon>
    </lineage>
</organism>
<accession>A0A074T7Y7</accession>
<proteinExistence type="predicted"/>